<organism evidence="2 3">
    <name type="scientific">Streptosporangium subroseum</name>
    <dbReference type="NCBI Taxonomy" id="106412"/>
    <lineage>
        <taxon>Bacteria</taxon>
        <taxon>Bacillati</taxon>
        <taxon>Actinomycetota</taxon>
        <taxon>Actinomycetes</taxon>
        <taxon>Streptosporangiales</taxon>
        <taxon>Streptosporangiaceae</taxon>
        <taxon>Streptosporangium</taxon>
    </lineage>
</organism>
<dbReference type="Gene3D" id="1.20.1290.10">
    <property type="entry name" value="AhpD-like"/>
    <property type="match status" value="1"/>
</dbReference>
<evidence type="ECO:0000313" key="3">
    <source>
        <dbReference type="Proteomes" id="UP000198282"/>
    </source>
</evidence>
<evidence type="ECO:0000259" key="1">
    <source>
        <dbReference type="Pfam" id="PF02627"/>
    </source>
</evidence>
<name>A0A239CLT1_9ACTN</name>
<dbReference type="PANTHER" id="PTHR33570">
    <property type="entry name" value="4-CARBOXYMUCONOLACTONE DECARBOXYLASE FAMILY PROTEIN"/>
    <property type="match status" value="1"/>
</dbReference>
<dbReference type="Proteomes" id="UP000198282">
    <property type="component" value="Unassembled WGS sequence"/>
</dbReference>
<dbReference type="PANTHER" id="PTHR33570:SF2">
    <property type="entry name" value="CARBOXYMUCONOLACTONE DECARBOXYLASE-LIKE DOMAIN-CONTAINING PROTEIN"/>
    <property type="match status" value="1"/>
</dbReference>
<dbReference type="InterPro" id="IPR029032">
    <property type="entry name" value="AhpD-like"/>
</dbReference>
<proteinExistence type="predicted"/>
<accession>A0A239CLT1</accession>
<sequence>MSDHANNPSPDRRARGLEAMKRVNGRDHLGDDSGAFLGMTVEHLFAEVWSRDVITVRDRRLLLLGLLVGQGLDDEIELQLDAALRTGDLTPAELREIVVFLTHYAGWPRGSRLNSQVEELIARVLRS</sequence>
<dbReference type="AlphaFoldDB" id="A0A239CLT1"/>
<dbReference type="OrthoDB" id="9802489at2"/>
<protein>
    <submittedName>
        <fullName evidence="2">4-carboxymuconolactone decarboxylase</fullName>
    </submittedName>
</protein>
<feature type="domain" description="Carboxymuconolactone decarboxylase-like" evidence="1">
    <location>
        <begin position="36"/>
        <end position="109"/>
    </location>
</feature>
<reference evidence="2 3" key="1">
    <citation type="submission" date="2017-06" db="EMBL/GenBank/DDBJ databases">
        <authorList>
            <person name="Kim H.J."/>
            <person name="Triplett B.A."/>
        </authorList>
    </citation>
    <scope>NUCLEOTIDE SEQUENCE [LARGE SCALE GENOMIC DNA]</scope>
    <source>
        <strain evidence="2 3">CGMCC 4.2132</strain>
    </source>
</reference>
<dbReference type="InterPro" id="IPR052512">
    <property type="entry name" value="4CMD/NDH-1_regulator"/>
</dbReference>
<dbReference type="GO" id="GO:0051920">
    <property type="term" value="F:peroxiredoxin activity"/>
    <property type="evidence" value="ECO:0007669"/>
    <property type="project" value="InterPro"/>
</dbReference>
<evidence type="ECO:0000313" key="2">
    <source>
        <dbReference type="EMBL" id="SNS20899.1"/>
    </source>
</evidence>
<dbReference type="RefSeq" id="WP_089206523.1">
    <property type="nucleotide sequence ID" value="NZ_FZOD01000005.1"/>
</dbReference>
<dbReference type="SUPFAM" id="SSF69118">
    <property type="entry name" value="AhpD-like"/>
    <property type="match status" value="1"/>
</dbReference>
<dbReference type="InterPro" id="IPR003779">
    <property type="entry name" value="CMD-like"/>
</dbReference>
<dbReference type="Pfam" id="PF02627">
    <property type="entry name" value="CMD"/>
    <property type="match status" value="1"/>
</dbReference>
<dbReference type="EMBL" id="FZOD01000005">
    <property type="protein sequence ID" value="SNS20899.1"/>
    <property type="molecule type" value="Genomic_DNA"/>
</dbReference>
<gene>
    <name evidence="2" type="ORF">SAMN05216276_1005272</name>
</gene>
<keyword evidence="3" id="KW-1185">Reference proteome</keyword>